<keyword evidence="7" id="KW-0456">Lyase</keyword>
<dbReference type="EMBL" id="JBHUMQ010000001">
    <property type="protein sequence ID" value="MFD2692302.1"/>
    <property type="molecule type" value="Genomic_DNA"/>
</dbReference>
<comment type="caution">
    <text evidence="9">The sequence shown here is derived from an EMBL/GenBank/DDBJ whole genome shotgun (WGS) entry which is preliminary data.</text>
</comment>
<organism evidence="9 10">
    <name type="scientific">Sporolactobacillus shoreicorticis</name>
    <dbReference type="NCBI Taxonomy" id="1923877"/>
    <lineage>
        <taxon>Bacteria</taxon>
        <taxon>Bacillati</taxon>
        <taxon>Bacillota</taxon>
        <taxon>Bacilli</taxon>
        <taxon>Bacillales</taxon>
        <taxon>Sporolactobacillaceae</taxon>
        <taxon>Sporolactobacillus</taxon>
    </lineage>
</organism>
<keyword evidence="2 8" id="KW-0645">Protease</keyword>
<dbReference type="EC" id="3.4.-.-" evidence="8"/>
<protein>
    <recommendedName>
        <fullName evidence="8">Abasic site processing protein</fullName>
        <ecNumber evidence="8">3.4.-.-</ecNumber>
    </recommendedName>
</protein>
<dbReference type="PANTHER" id="PTHR13604">
    <property type="entry name" value="DC12-RELATED"/>
    <property type="match status" value="1"/>
</dbReference>
<evidence type="ECO:0000256" key="5">
    <source>
        <dbReference type="ARBA" id="ARBA00023124"/>
    </source>
</evidence>
<evidence type="ECO:0000256" key="4">
    <source>
        <dbReference type="ARBA" id="ARBA00022801"/>
    </source>
</evidence>
<accession>A0ABW5RZZ0</accession>
<evidence type="ECO:0000313" key="10">
    <source>
        <dbReference type="Proteomes" id="UP001597399"/>
    </source>
</evidence>
<evidence type="ECO:0000256" key="2">
    <source>
        <dbReference type="ARBA" id="ARBA00022670"/>
    </source>
</evidence>
<keyword evidence="6" id="KW-0238">DNA-binding</keyword>
<evidence type="ECO:0000256" key="6">
    <source>
        <dbReference type="ARBA" id="ARBA00023125"/>
    </source>
</evidence>
<reference evidence="10" key="1">
    <citation type="journal article" date="2019" name="Int. J. Syst. Evol. Microbiol.">
        <title>The Global Catalogue of Microorganisms (GCM) 10K type strain sequencing project: providing services to taxonomists for standard genome sequencing and annotation.</title>
        <authorList>
            <consortium name="The Broad Institute Genomics Platform"/>
            <consortium name="The Broad Institute Genome Sequencing Center for Infectious Disease"/>
            <person name="Wu L."/>
            <person name="Ma J."/>
        </authorList>
    </citation>
    <scope>NUCLEOTIDE SEQUENCE [LARGE SCALE GENOMIC DNA]</scope>
    <source>
        <strain evidence="10">TISTR 2466</strain>
    </source>
</reference>
<dbReference type="SUPFAM" id="SSF143081">
    <property type="entry name" value="BB1717-like"/>
    <property type="match status" value="1"/>
</dbReference>
<dbReference type="PANTHER" id="PTHR13604:SF0">
    <property type="entry name" value="ABASIC SITE PROCESSING PROTEIN HMCES"/>
    <property type="match status" value="1"/>
</dbReference>
<dbReference type="Proteomes" id="UP001597399">
    <property type="component" value="Unassembled WGS sequence"/>
</dbReference>
<keyword evidence="4 8" id="KW-0378">Hydrolase</keyword>
<name>A0ABW5RZZ0_9BACL</name>
<dbReference type="InterPro" id="IPR036590">
    <property type="entry name" value="SRAP-like"/>
</dbReference>
<dbReference type="Pfam" id="PF02586">
    <property type="entry name" value="SRAP"/>
    <property type="match status" value="1"/>
</dbReference>
<evidence type="ECO:0000313" key="9">
    <source>
        <dbReference type="EMBL" id="MFD2692302.1"/>
    </source>
</evidence>
<proteinExistence type="inferred from homology"/>
<comment type="similarity">
    <text evidence="1 8">Belongs to the SOS response-associated peptidase family.</text>
</comment>
<evidence type="ECO:0000256" key="1">
    <source>
        <dbReference type="ARBA" id="ARBA00008136"/>
    </source>
</evidence>
<dbReference type="InterPro" id="IPR003738">
    <property type="entry name" value="SRAP"/>
</dbReference>
<dbReference type="RefSeq" id="WP_253064978.1">
    <property type="nucleotide sequence ID" value="NZ_JAMXWM010000034.1"/>
</dbReference>
<keyword evidence="5" id="KW-0190">Covalent protein-DNA linkage</keyword>
<keyword evidence="3" id="KW-0227">DNA damage</keyword>
<evidence type="ECO:0000256" key="7">
    <source>
        <dbReference type="ARBA" id="ARBA00023239"/>
    </source>
</evidence>
<sequence length="223" mass="26131">MCGRFTLIAPYEYIVHRFQIQHAAGNEDYKANYNVAPGQKILSVVRGSKGNRMGYLQWGLIPSWAKDKKIGYKLINARAESLLQKPSFRDPFRRRRCLIVADSFYEWDHRDVKQKIPYRFTMKSGELFAIAGLWDSWTTKDHQVIYSCTIITTEANELMEPIHDRMPVILTQSDEAKWLDPATETKELMRMLKPFDPEQMQFYEVTQDVNAVRNNAPYLIKKM</sequence>
<evidence type="ECO:0000256" key="8">
    <source>
        <dbReference type="RuleBase" id="RU364100"/>
    </source>
</evidence>
<evidence type="ECO:0000256" key="3">
    <source>
        <dbReference type="ARBA" id="ARBA00022763"/>
    </source>
</evidence>
<dbReference type="GO" id="GO:0016787">
    <property type="term" value="F:hydrolase activity"/>
    <property type="evidence" value="ECO:0007669"/>
    <property type="project" value="UniProtKB-KW"/>
</dbReference>
<keyword evidence="10" id="KW-1185">Reference proteome</keyword>
<gene>
    <name evidence="9" type="ORF">ACFSUE_01400</name>
</gene>
<dbReference type="Gene3D" id="3.90.1680.10">
    <property type="entry name" value="SOS response associated peptidase-like"/>
    <property type="match status" value="1"/>
</dbReference>